<keyword evidence="4" id="KW-1185">Reference proteome</keyword>
<keyword evidence="2" id="KW-0472">Membrane</keyword>
<dbReference type="Gramene" id="OB10G21850.1">
    <property type="protein sequence ID" value="OB10G21850.1"/>
    <property type="gene ID" value="OB10G21850"/>
</dbReference>
<dbReference type="EnsemblPlants" id="OB10G21850.1">
    <property type="protein sequence ID" value="OB10G21850.1"/>
    <property type="gene ID" value="OB10G21850"/>
</dbReference>
<reference evidence="3" key="1">
    <citation type="journal article" date="2013" name="Nat. Commun.">
        <title>Whole-genome sequencing of Oryza brachyantha reveals mechanisms underlying Oryza genome evolution.</title>
        <authorList>
            <person name="Chen J."/>
            <person name="Huang Q."/>
            <person name="Gao D."/>
            <person name="Wang J."/>
            <person name="Lang Y."/>
            <person name="Liu T."/>
            <person name="Li B."/>
            <person name="Bai Z."/>
            <person name="Luis Goicoechea J."/>
            <person name="Liang C."/>
            <person name="Chen C."/>
            <person name="Zhang W."/>
            <person name="Sun S."/>
            <person name="Liao Y."/>
            <person name="Zhang X."/>
            <person name="Yang L."/>
            <person name="Song C."/>
            <person name="Wang M."/>
            <person name="Shi J."/>
            <person name="Liu G."/>
            <person name="Liu J."/>
            <person name="Zhou H."/>
            <person name="Zhou W."/>
            <person name="Yu Q."/>
            <person name="An N."/>
            <person name="Chen Y."/>
            <person name="Cai Q."/>
            <person name="Wang B."/>
            <person name="Liu B."/>
            <person name="Min J."/>
            <person name="Huang Y."/>
            <person name="Wu H."/>
            <person name="Li Z."/>
            <person name="Zhang Y."/>
            <person name="Yin Y."/>
            <person name="Song W."/>
            <person name="Jiang J."/>
            <person name="Jackson S.A."/>
            <person name="Wing R.A."/>
            <person name="Wang J."/>
            <person name="Chen M."/>
        </authorList>
    </citation>
    <scope>NUCLEOTIDE SEQUENCE [LARGE SCALE GENOMIC DNA]</scope>
    <source>
        <strain evidence="3">cv. IRGC 101232</strain>
    </source>
</reference>
<keyword evidence="2" id="KW-1133">Transmembrane helix</keyword>
<evidence type="ECO:0000256" key="2">
    <source>
        <dbReference type="SAM" id="Phobius"/>
    </source>
</evidence>
<organism evidence="3">
    <name type="scientific">Oryza brachyantha</name>
    <name type="common">malo sina</name>
    <dbReference type="NCBI Taxonomy" id="4533"/>
    <lineage>
        <taxon>Eukaryota</taxon>
        <taxon>Viridiplantae</taxon>
        <taxon>Streptophyta</taxon>
        <taxon>Embryophyta</taxon>
        <taxon>Tracheophyta</taxon>
        <taxon>Spermatophyta</taxon>
        <taxon>Magnoliopsida</taxon>
        <taxon>Liliopsida</taxon>
        <taxon>Poales</taxon>
        <taxon>Poaceae</taxon>
        <taxon>BOP clade</taxon>
        <taxon>Oryzoideae</taxon>
        <taxon>Oryzeae</taxon>
        <taxon>Oryzinae</taxon>
        <taxon>Oryza</taxon>
    </lineage>
</organism>
<dbReference type="HOGENOM" id="CLU_2030303_0_0_1"/>
<evidence type="ECO:0000256" key="1">
    <source>
        <dbReference type="SAM" id="MobiDB-lite"/>
    </source>
</evidence>
<accession>J3N3T7</accession>
<keyword evidence="2" id="KW-0812">Transmembrane</keyword>
<dbReference type="AlphaFoldDB" id="J3N3T7"/>
<protein>
    <submittedName>
        <fullName evidence="3">Uncharacterized protein</fullName>
    </submittedName>
</protein>
<feature type="compositionally biased region" description="Basic residues" evidence="1">
    <location>
        <begin position="113"/>
        <end position="122"/>
    </location>
</feature>
<evidence type="ECO:0000313" key="3">
    <source>
        <dbReference type="EnsemblPlants" id="OB10G21850.1"/>
    </source>
</evidence>
<evidence type="ECO:0000313" key="4">
    <source>
        <dbReference type="Proteomes" id="UP000006038"/>
    </source>
</evidence>
<feature type="region of interest" description="Disordered" evidence="1">
    <location>
        <begin position="103"/>
        <end position="122"/>
    </location>
</feature>
<dbReference type="Proteomes" id="UP000006038">
    <property type="component" value="Chromosome 10"/>
</dbReference>
<feature type="transmembrane region" description="Helical" evidence="2">
    <location>
        <begin position="75"/>
        <end position="98"/>
    </location>
</feature>
<proteinExistence type="predicted"/>
<name>J3N3T7_ORYBR</name>
<sequence length="122" mass="13897">MTRYIVLYENLTADNMMMNLCSARLEDPVTETPRLWNRREAAARTAAADADADLMHACRQAAKDVLGHGGQAKHAFSFIFFSSFGFVLIAINLLCIAITAKHSVRRQQEGREKRKREKERKK</sequence>
<reference evidence="3" key="2">
    <citation type="submission" date="2013-04" db="UniProtKB">
        <authorList>
            <consortium name="EnsemblPlants"/>
        </authorList>
    </citation>
    <scope>IDENTIFICATION</scope>
</reference>